<dbReference type="RefSeq" id="WP_107752559.1">
    <property type="nucleotide sequence ID" value="NZ_QBKF01000008.1"/>
</dbReference>
<protein>
    <submittedName>
        <fullName evidence="1">Uncharacterized protein</fullName>
    </submittedName>
</protein>
<comment type="caution">
    <text evidence="1">The sequence shown here is derived from an EMBL/GenBank/DDBJ whole genome shotgun (WGS) entry which is preliminary data.</text>
</comment>
<evidence type="ECO:0000313" key="2">
    <source>
        <dbReference type="Proteomes" id="UP000244810"/>
    </source>
</evidence>
<name>A0A2T7URN7_9RHOB</name>
<organism evidence="1 2">
    <name type="scientific">Pararhodobacter aggregans</name>
    <dbReference type="NCBI Taxonomy" id="404875"/>
    <lineage>
        <taxon>Bacteria</taxon>
        <taxon>Pseudomonadati</taxon>
        <taxon>Pseudomonadota</taxon>
        <taxon>Alphaproteobacteria</taxon>
        <taxon>Rhodobacterales</taxon>
        <taxon>Paracoccaceae</taxon>
        <taxon>Pararhodobacter</taxon>
    </lineage>
</organism>
<dbReference type="AlphaFoldDB" id="A0A2T7URN7"/>
<sequence length="97" mass="10372">MNVRIAKPAQILRAKLARPSTERARLLPQLRFTGNATATSFALPQGQAPYAVFAAGALLREGAADDYTTTFDGFVHRVVFAVAPASGDDVTIWPVEA</sequence>
<accession>A0A2T7URN7</accession>
<evidence type="ECO:0000313" key="1">
    <source>
        <dbReference type="EMBL" id="PVE47248.1"/>
    </source>
</evidence>
<dbReference type="EMBL" id="QDDR01000006">
    <property type="protein sequence ID" value="PVE47248.1"/>
    <property type="molecule type" value="Genomic_DNA"/>
</dbReference>
<keyword evidence="2" id="KW-1185">Reference proteome</keyword>
<reference evidence="1 2" key="1">
    <citation type="journal article" date="2011" name="Syst. Appl. Microbiol.">
        <title>Defluviimonas denitrificans gen. nov., sp. nov., and Pararhodobacter aggregans gen. nov., sp. nov., non-phototrophic Rhodobacteraceae from the biofilter of a marine aquaculture.</title>
        <authorList>
            <person name="Foesel B.U."/>
            <person name="Drake H.L."/>
            <person name="Schramm A."/>
        </authorList>
    </citation>
    <scope>NUCLEOTIDE SEQUENCE [LARGE SCALE GENOMIC DNA]</scope>
    <source>
        <strain evidence="1 2">D1-19</strain>
    </source>
</reference>
<proteinExistence type="predicted"/>
<dbReference type="Proteomes" id="UP000244810">
    <property type="component" value="Unassembled WGS sequence"/>
</dbReference>
<gene>
    <name evidence="1" type="ORF">DDE23_13495</name>
</gene>